<evidence type="ECO:0008006" key="3">
    <source>
        <dbReference type="Google" id="ProtNLM"/>
    </source>
</evidence>
<evidence type="ECO:0000313" key="1">
    <source>
        <dbReference type="EMBL" id="TDS07593.1"/>
    </source>
</evidence>
<keyword evidence="2" id="KW-1185">Reference proteome</keyword>
<reference evidence="1 2" key="1">
    <citation type="submission" date="2019-03" db="EMBL/GenBank/DDBJ databases">
        <title>Genomic Encyclopedia of Type Strains, Phase III (KMG-III): the genomes of soil and plant-associated and newly described type strains.</title>
        <authorList>
            <person name="Whitman W."/>
        </authorList>
    </citation>
    <scope>NUCLEOTIDE SEQUENCE [LARGE SCALE GENOMIC DNA]</scope>
    <source>
        <strain evidence="1 2">CGMCC 1.12801</strain>
    </source>
</reference>
<name>A0A4V3E0W1_9SPHI</name>
<dbReference type="AlphaFoldDB" id="A0A4V3E0W1"/>
<protein>
    <recommendedName>
        <fullName evidence="3">DUF2971 domain-containing protein</fullName>
    </recommendedName>
</protein>
<organism evidence="1 2">
    <name type="scientific">Sphingobacterium paludis</name>
    <dbReference type="NCBI Taxonomy" id="1476465"/>
    <lineage>
        <taxon>Bacteria</taxon>
        <taxon>Pseudomonadati</taxon>
        <taxon>Bacteroidota</taxon>
        <taxon>Sphingobacteriia</taxon>
        <taxon>Sphingobacteriales</taxon>
        <taxon>Sphingobacteriaceae</taxon>
        <taxon>Sphingobacterium</taxon>
    </lineage>
</organism>
<dbReference type="Proteomes" id="UP000294752">
    <property type="component" value="Unassembled WGS sequence"/>
</dbReference>
<comment type="caution">
    <text evidence="1">The sequence shown here is derived from an EMBL/GenBank/DDBJ whole genome shotgun (WGS) entry which is preliminary data.</text>
</comment>
<proteinExistence type="predicted"/>
<dbReference type="EMBL" id="SNZV01000013">
    <property type="protein sequence ID" value="TDS07593.1"/>
    <property type="molecule type" value="Genomic_DNA"/>
</dbReference>
<sequence length="271" mass="32332">MSKEFIVNTRQTTLDQLELPPTVYKYRTWEDTYHKRFITEKEVFLASPNTFEDQLDCHNPTRFDLLKDNQIYEYYFLDSKRINSKFTRQQHREFARSHTKRAPFKNKFRLAEWQNHFDEQYFKRTGILSLTENWNNDKMWEKYADNGNGICIGYKTSELFKYLGGGGPVHYMDKLPIIYPLPFTSDEAALFQRVYCKTSQWSFEEEYRTKMYWNFEASTEDRRIILPTNCFQTIILGDNLSAEAIHEIKDAVSASIGEIEVISRKDYITKV</sequence>
<dbReference type="OrthoDB" id="190848at2"/>
<evidence type="ECO:0000313" key="2">
    <source>
        <dbReference type="Proteomes" id="UP000294752"/>
    </source>
</evidence>
<gene>
    <name evidence="1" type="ORF">B0I21_11385</name>
</gene>
<accession>A0A4V3E0W1</accession>
<dbReference type="RefSeq" id="WP_133642071.1">
    <property type="nucleotide sequence ID" value="NZ_SNZV01000013.1"/>
</dbReference>